<evidence type="ECO:0000256" key="1">
    <source>
        <dbReference type="NCBIfam" id="TIGR02097"/>
    </source>
</evidence>
<protein>
    <recommendedName>
        <fullName evidence="1">Heat shock protein HspQ</fullName>
    </recommendedName>
</protein>
<dbReference type="SUPFAM" id="SSF141255">
    <property type="entry name" value="YccV-like"/>
    <property type="match status" value="1"/>
</dbReference>
<organism evidence="3 4">
    <name type="scientific">Henriciella algicola</name>
    <dbReference type="NCBI Taxonomy" id="1608422"/>
    <lineage>
        <taxon>Bacteria</taxon>
        <taxon>Pseudomonadati</taxon>
        <taxon>Pseudomonadota</taxon>
        <taxon>Alphaproteobacteria</taxon>
        <taxon>Hyphomonadales</taxon>
        <taxon>Hyphomonadaceae</taxon>
        <taxon>Henriciella</taxon>
    </lineage>
</organism>
<dbReference type="InterPro" id="IPR011722">
    <property type="entry name" value="Hemimethylated_DNA-bd_dom"/>
</dbReference>
<evidence type="ECO:0000259" key="2">
    <source>
        <dbReference type="SMART" id="SM00992"/>
    </source>
</evidence>
<sequence length="162" mass="18547">MSQRPSIFSRLAALFSARKPVEPEYEAQVAHVDPMTEASQTDETYGKDGHQPFAIDRRQAKFQIGEVVKHRMFGFRGVIFDVDPVFANSDEWYEAIPEHLRPSKDQPYYHLFAENDKTHYVAYVSEGNLLIDDSDTPVSHPDIPFVLDRTADGYALKREQAN</sequence>
<dbReference type="GO" id="GO:0003677">
    <property type="term" value="F:DNA binding"/>
    <property type="evidence" value="ECO:0007669"/>
    <property type="project" value="UniProtKB-UniRule"/>
</dbReference>
<accession>A0A399RQ24</accession>
<dbReference type="PANTHER" id="PTHR48439:SF1">
    <property type="entry name" value="HEMIMETHYLATED DNA-BINDING DOMAIN-CONTAINING PROTEIN"/>
    <property type="match status" value="1"/>
</dbReference>
<dbReference type="NCBIfam" id="TIGR02097">
    <property type="entry name" value="yccV"/>
    <property type="match status" value="1"/>
</dbReference>
<dbReference type="PANTHER" id="PTHR48439">
    <property type="entry name" value="HEMIMETHYLATED DNA-BINDING DOMAIN-CONTAINING PROTEIN"/>
    <property type="match status" value="1"/>
</dbReference>
<keyword evidence="3" id="KW-0346">Stress response</keyword>
<dbReference type="SMART" id="SM00992">
    <property type="entry name" value="YccV-like"/>
    <property type="match status" value="1"/>
</dbReference>
<comment type="caution">
    <text evidence="3">The sequence shown here is derived from an EMBL/GenBank/DDBJ whole genome shotgun (WGS) entry which is preliminary data.</text>
</comment>
<keyword evidence="4" id="KW-1185">Reference proteome</keyword>
<dbReference type="InterPro" id="IPR053189">
    <property type="entry name" value="Clp_protease_adapter_ClpF"/>
</dbReference>
<proteinExistence type="predicted"/>
<feature type="domain" description="Hemimethylated DNA-binding" evidence="2">
    <location>
        <begin position="59"/>
        <end position="157"/>
    </location>
</feature>
<dbReference type="OrthoDB" id="9797680at2"/>
<dbReference type="Pfam" id="PF08755">
    <property type="entry name" value="YccV-like"/>
    <property type="match status" value="1"/>
</dbReference>
<reference evidence="3 4" key="1">
    <citation type="submission" date="2018-08" db="EMBL/GenBank/DDBJ databases">
        <title>Henriciella mobilis sp. nov., isolated from seawater.</title>
        <authorList>
            <person name="Cheng H."/>
            <person name="Wu Y.-H."/>
            <person name="Xu X.-W."/>
            <person name="Guo L.-L."/>
        </authorList>
    </citation>
    <scope>NUCLEOTIDE SEQUENCE [LARGE SCALE GENOMIC DNA]</scope>
    <source>
        <strain evidence="3 4">CCUG67844</strain>
    </source>
</reference>
<dbReference type="AlphaFoldDB" id="A0A399RQ24"/>
<dbReference type="Gene3D" id="2.30.30.390">
    <property type="entry name" value="Hemimethylated DNA-binding domain"/>
    <property type="match status" value="1"/>
</dbReference>
<dbReference type="EMBL" id="QWGA01000001">
    <property type="protein sequence ID" value="RIJ33298.1"/>
    <property type="molecule type" value="Genomic_DNA"/>
</dbReference>
<gene>
    <name evidence="3" type="primary">hspQ</name>
    <name evidence="3" type="ORF">D1222_00015</name>
</gene>
<evidence type="ECO:0000313" key="4">
    <source>
        <dbReference type="Proteomes" id="UP000265845"/>
    </source>
</evidence>
<evidence type="ECO:0000313" key="3">
    <source>
        <dbReference type="EMBL" id="RIJ33298.1"/>
    </source>
</evidence>
<dbReference type="Proteomes" id="UP000265845">
    <property type="component" value="Unassembled WGS sequence"/>
</dbReference>
<name>A0A399RQ24_9PROT</name>
<dbReference type="InterPro" id="IPR036623">
    <property type="entry name" value="Hemimethylated_DNA-bd_sf"/>
</dbReference>